<dbReference type="InterPro" id="IPR043205">
    <property type="entry name" value="CYB561/CYBRD1-like"/>
</dbReference>
<keyword evidence="4" id="KW-0349">Heme</keyword>
<keyword evidence="10 11" id="KW-0472">Membrane</keyword>
<dbReference type="GO" id="GO:0016020">
    <property type="term" value="C:membrane"/>
    <property type="evidence" value="ECO:0007669"/>
    <property type="project" value="UniProtKB-SubCell"/>
</dbReference>
<comment type="subcellular location">
    <subcellularLocation>
        <location evidence="2">Membrane</location>
        <topology evidence="2">Multi-pass membrane protein</topology>
    </subcellularLocation>
</comment>
<dbReference type="GO" id="GO:0016491">
    <property type="term" value="F:oxidoreductase activity"/>
    <property type="evidence" value="ECO:0007669"/>
    <property type="project" value="InterPro"/>
</dbReference>
<protein>
    <recommendedName>
        <fullName evidence="12">Cytochrome b561 domain-containing protein</fullName>
    </recommendedName>
</protein>
<dbReference type="FunFam" id="1.20.120.1770:FF:000001">
    <property type="entry name" value="Cytochrome b reductase 1"/>
    <property type="match status" value="1"/>
</dbReference>
<dbReference type="Proteomes" id="UP000007819">
    <property type="component" value="Chromosome A1"/>
</dbReference>
<evidence type="ECO:0000313" key="13">
    <source>
        <dbReference type="EnsemblMetazoa" id="XP_016660285.1"/>
    </source>
</evidence>
<proteinExistence type="predicted"/>
<reference evidence="14" key="1">
    <citation type="submission" date="2010-06" db="EMBL/GenBank/DDBJ databases">
        <authorList>
            <person name="Jiang H."/>
            <person name="Abraham K."/>
            <person name="Ali S."/>
            <person name="Alsbrooks S.L."/>
            <person name="Anim B.N."/>
            <person name="Anosike U.S."/>
            <person name="Attaway T."/>
            <person name="Bandaranaike D.P."/>
            <person name="Battles P.K."/>
            <person name="Bell S.N."/>
            <person name="Bell A.V."/>
            <person name="Beltran B."/>
            <person name="Bickham C."/>
            <person name="Bustamante Y."/>
            <person name="Caleb T."/>
            <person name="Canada A."/>
            <person name="Cardenas V."/>
            <person name="Carter K."/>
            <person name="Chacko J."/>
            <person name="Chandrabose M.N."/>
            <person name="Chavez D."/>
            <person name="Chavez A."/>
            <person name="Chen L."/>
            <person name="Chu H.-S."/>
            <person name="Claassen K.J."/>
            <person name="Cockrell R."/>
            <person name="Collins M."/>
            <person name="Cooper J.A."/>
            <person name="Cree A."/>
            <person name="Curry S.M."/>
            <person name="Da Y."/>
            <person name="Dao M.D."/>
            <person name="Das B."/>
            <person name="Davila M.-L."/>
            <person name="Davy-Carroll L."/>
            <person name="Denson S."/>
            <person name="Dinh H."/>
            <person name="Ebong V.E."/>
            <person name="Edwards J.R."/>
            <person name="Egan A."/>
            <person name="El-Daye J."/>
            <person name="Escobedo L."/>
            <person name="Fernandez S."/>
            <person name="Fernando P.R."/>
            <person name="Flagg N."/>
            <person name="Forbes L.D."/>
            <person name="Fowler R.G."/>
            <person name="Fu Q."/>
            <person name="Gabisi R.A."/>
            <person name="Ganer J."/>
            <person name="Garbino Pronczuk A."/>
            <person name="Garcia R.M."/>
            <person name="Garner T."/>
            <person name="Garrett T.E."/>
            <person name="Gonzalez D.A."/>
            <person name="Hamid H."/>
            <person name="Hawkins E.S."/>
            <person name="Hirani K."/>
            <person name="Hogues M.E."/>
            <person name="Hollins B."/>
            <person name="Hsiao C.-H."/>
            <person name="Jabil R."/>
            <person name="James M.L."/>
            <person name="Jhangiani S.N."/>
            <person name="Johnson B."/>
            <person name="Johnson Q."/>
            <person name="Joshi V."/>
            <person name="Kalu J.B."/>
            <person name="Kam C."/>
            <person name="Kashfia A."/>
            <person name="Keebler J."/>
            <person name="Kisamo H."/>
            <person name="Kovar C.L."/>
            <person name="Lago L.A."/>
            <person name="Lai C.-Y."/>
            <person name="Laidlaw J."/>
            <person name="Lara F."/>
            <person name="Le T.-K."/>
            <person name="Lee S.L."/>
            <person name="Legall F.H."/>
            <person name="Lemon S.J."/>
            <person name="Lewis L.R."/>
            <person name="Li B."/>
            <person name="Liu Y."/>
            <person name="Liu Y.-S."/>
            <person name="Lopez J."/>
            <person name="Lozado R.J."/>
            <person name="Lu J."/>
            <person name="Madu R.C."/>
            <person name="Maheshwari M."/>
            <person name="Maheshwari R."/>
            <person name="Malloy K."/>
            <person name="Martinez E."/>
            <person name="Mathew T."/>
            <person name="Mercado I.C."/>
            <person name="Mercado C."/>
            <person name="Meyer B."/>
            <person name="Montgomery K."/>
            <person name="Morgan M.B."/>
            <person name="Munidasa M."/>
            <person name="Nazareth L.V."/>
            <person name="Nelson J."/>
            <person name="Ng B.M."/>
            <person name="Nguyen N.B."/>
            <person name="Nguyen P.Q."/>
            <person name="Nguyen T."/>
            <person name="Obregon M."/>
            <person name="Okwuonu G.O."/>
            <person name="Onwere C.G."/>
            <person name="Orozco G."/>
            <person name="Parra A."/>
            <person name="Patel S."/>
            <person name="Patil S."/>
            <person name="Perez A."/>
            <person name="Perez Y."/>
            <person name="Pham C."/>
            <person name="Primus E.L."/>
            <person name="Pu L.-L."/>
            <person name="Puazo M."/>
            <person name="Qin X."/>
            <person name="Quiroz J.B."/>
            <person name="Reese J."/>
            <person name="Richards S."/>
            <person name="Rives C.M."/>
            <person name="Robberts R."/>
            <person name="Ruiz S.J."/>
            <person name="Ruiz M.J."/>
            <person name="Santibanez J."/>
            <person name="Schneider B.W."/>
            <person name="Sisson I."/>
            <person name="Smith M."/>
            <person name="Sodergren E."/>
            <person name="Song X.-Z."/>
            <person name="Song B.B."/>
            <person name="Summersgill H."/>
            <person name="Thelus R."/>
            <person name="Thornton R.D."/>
            <person name="Trejos Z.Y."/>
            <person name="Usmani K."/>
            <person name="Vattathil S."/>
            <person name="Villasana D."/>
            <person name="Walker D.L."/>
            <person name="Wang S."/>
            <person name="Wang K."/>
            <person name="White C.S."/>
            <person name="Williams A.C."/>
            <person name="Williamson J."/>
            <person name="Wilson K."/>
            <person name="Woghiren I.O."/>
            <person name="Woodworth J.R."/>
            <person name="Worley K.C."/>
            <person name="Wright R.A."/>
            <person name="Wu W."/>
            <person name="Young L."/>
            <person name="Zhang L."/>
            <person name="Zhang J."/>
            <person name="Zhu Y."/>
            <person name="Muzny D.M."/>
            <person name="Weinstock G."/>
            <person name="Gibbs R.A."/>
        </authorList>
    </citation>
    <scope>NUCLEOTIDE SEQUENCE [LARGE SCALE GENOMIC DNA]</scope>
    <source>
        <strain evidence="14">LSR1</strain>
    </source>
</reference>
<feature type="transmembrane region" description="Helical" evidence="11">
    <location>
        <begin position="21"/>
        <end position="40"/>
    </location>
</feature>
<dbReference type="Gene3D" id="1.20.120.1770">
    <property type="match status" value="1"/>
</dbReference>
<dbReference type="PANTHER" id="PTHR10106">
    <property type="entry name" value="CYTOCHROME B561-RELATED"/>
    <property type="match status" value="1"/>
</dbReference>
<dbReference type="RefSeq" id="XP_008183584.1">
    <property type="nucleotide sequence ID" value="XM_008185362.2"/>
</dbReference>
<evidence type="ECO:0000256" key="5">
    <source>
        <dbReference type="ARBA" id="ARBA00022692"/>
    </source>
</evidence>
<feature type="domain" description="Cytochrome b561" evidence="12">
    <location>
        <begin position="24"/>
        <end position="228"/>
    </location>
</feature>
<dbReference type="PROSITE" id="PS50939">
    <property type="entry name" value="CYTOCHROME_B561"/>
    <property type="match status" value="1"/>
</dbReference>
<reference evidence="13" key="2">
    <citation type="submission" date="2022-06" db="UniProtKB">
        <authorList>
            <consortium name="EnsemblMetazoa"/>
        </authorList>
    </citation>
    <scope>IDENTIFICATION</scope>
</reference>
<keyword evidence="3" id="KW-0813">Transport</keyword>
<keyword evidence="9" id="KW-0408">Iron</keyword>
<comment type="cofactor">
    <cofactor evidence="1">
        <name>heme b</name>
        <dbReference type="ChEBI" id="CHEBI:60344"/>
    </cofactor>
</comment>
<accession>A0A8R2D3X9</accession>
<evidence type="ECO:0000313" key="14">
    <source>
        <dbReference type="Proteomes" id="UP000007819"/>
    </source>
</evidence>
<dbReference type="EnsemblMetazoa" id="XM_008185362.3">
    <property type="protein sequence ID" value="XP_008183584.1"/>
    <property type="gene ID" value="LOC100162873"/>
</dbReference>
<evidence type="ECO:0000256" key="1">
    <source>
        <dbReference type="ARBA" id="ARBA00001970"/>
    </source>
</evidence>
<dbReference type="RefSeq" id="XP_016660285.1">
    <property type="nucleotide sequence ID" value="XM_016804796.1"/>
</dbReference>
<evidence type="ECO:0000256" key="8">
    <source>
        <dbReference type="ARBA" id="ARBA00022989"/>
    </source>
</evidence>
<dbReference type="InterPro" id="IPR006593">
    <property type="entry name" value="Cyt_b561/ferric_Rdtase_TM"/>
</dbReference>
<evidence type="ECO:0000256" key="3">
    <source>
        <dbReference type="ARBA" id="ARBA00022448"/>
    </source>
</evidence>
<feature type="transmembrane region" description="Helical" evidence="11">
    <location>
        <begin position="99"/>
        <end position="118"/>
    </location>
</feature>
<dbReference type="SMART" id="SM00665">
    <property type="entry name" value="B561"/>
    <property type="match status" value="1"/>
</dbReference>
<dbReference type="AlphaFoldDB" id="A0A8R2D3X9"/>
<dbReference type="EnsemblMetazoa" id="XM_016804795.2">
    <property type="protein sequence ID" value="XP_016660284.1"/>
    <property type="gene ID" value="LOC100162873"/>
</dbReference>
<dbReference type="EnsemblMetazoa" id="XM_008185363.3">
    <property type="protein sequence ID" value="XP_008183585.1"/>
    <property type="gene ID" value="LOC100162873"/>
</dbReference>
<feature type="transmembrane region" description="Helical" evidence="11">
    <location>
        <begin position="130"/>
        <end position="152"/>
    </location>
</feature>
<evidence type="ECO:0000256" key="2">
    <source>
        <dbReference type="ARBA" id="ARBA00004141"/>
    </source>
</evidence>
<sequence>MRLIGHSMSSDNGRTSLYTRFYIIFQIIGLTLIFYVYNWIVQYRGGFSITEPKIIFNWHPLLMTIAFIYLLANSILHYRTFQNNTKRKLKNQHALIHGCILILIVIAGFAAFVSHQYAKPPIPHLYSLHSWLGVLTIVMFLSQLFSGLWCFLYPGAAKQHRETLAPYHVFFGISIFILAVATAVLGFCEKIIFSLDKQYKLLPAEGVLGNILGILCVFYCLLVVYMITKPEFKRHPKLEYETLL</sequence>
<name>A0A8R2D3X9_ACYPI</name>
<dbReference type="EnsemblMetazoa" id="XM_016804796.2">
    <property type="protein sequence ID" value="XP_016660285.1"/>
    <property type="gene ID" value="LOC100162873"/>
</dbReference>
<organism evidence="13 14">
    <name type="scientific">Acyrthosiphon pisum</name>
    <name type="common">Pea aphid</name>
    <dbReference type="NCBI Taxonomy" id="7029"/>
    <lineage>
        <taxon>Eukaryota</taxon>
        <taxon>Metazoa</taxon>
        <taxon>Ecdysozoa</taxon>
        <taxon>Arthropoda</taxon>
        <taxon>Hexapoda</taxon>
        <taxon>Insecta</taxon>
        <taxon>Pterygota</taxon>
        <taxon>Neoptera</taxon>
        <taxon>Paraneoptera</taxon>
        <taxon>Hemiptera</taxon>
        <taxon>Sternorrhyncha</taxon>
        <taxon>Aphidomorpha</taxon>
        <taxon>Aphidoidea</taxon>
        <taxon>Aphididae</taxon>
        <taxon>Macrosiphini</taxon>
        <taxon>Acyrthosiphon</taxon>
    </lineage>
</organism>
<dbReference type="GO" id="GO:0046872">
    <property type="term" value="F:metal ion binding"/>
    <property type="evidence" value="ECO:0007669"/>
    <property type="project" value="UniProtKB-KW"/>
</dbReference>
<evidence type="ECO:0000259" key="12">
    <source>
        <dbReference type="PROSITE" id="PS50939"/>
    </source>
</evidence>
<keyword evidence="7" id="KW-0249">Electron transport</keyword>
<dbReference type="OMA" id="LSTIYWM"/>
<feature type="transmembrane region" description="Helical" evidence="11">
    <location>
        <begin position="60"/>
        <end position="78"/>
    </location>
</feature>
<feature type="transmembrane region" description="Helical" evidence="11">
    <location>
        <begin position="164"/>
        <end position="187"/>
    </location>
</feature>
<dbReference type="OrthoDB" id="907479at2759"/>
<evidence type="ECO:0000256" key="11">
    <source>
        <dbReference type="SAM" id="Phobius"/>
    </source>
</evidence>
<keyword evidence="14" id="KW-1185">Reference proteome</keyword>
<evidence type="ECO:0000256" key="4">
    <source>
        <dbReference type="ARBA" id="ARBA00022617"/>
    </source>
</evidence>
<dbReference type="GeneID" id="100162873"/>
<keyword evidence="8 11" id="KW-1133">Transmembrane helix</keyword>
<evidence type="ECO:0000256" key="9">
    <source>
        <dbReference type="ARBA" id="ARBA00023004"/>
    </source>
</evidence>
<evidence type="ECO:0000256" key="6">
    <source>
        <dbReference type="ARBA" id="ARBA00022723"/>
    </source>
</evidence>
<dbReference type="RefSeq" id="XP_016660284.1">
    <property type="nucleotide sequence ID" value="XM_016804795.1"/>
</dbReference>
<dbReference type="KEGG" id="api:100162873"/>
<evidence type="ECO:0000256" key="7">
    <source>
        <dbReference type="ARBA" id="ARBA00022982"/>
    </source>
</evidence>
<keyword evidence="5 11" id="KW-0812">Transmembrane</keyword>
<dbReference type="RefSeq" id="XP_008183585.1">
    <property type="nucleotide sequence ID" value="XM_008185363.2"/>
</dbReference>
<keyword evidence="6" id="KW-0479">Metal-binding</keyword>
<feature type="transmembrane region" description="Helical" evidence="11">
    <location>
        <begin position="207"/>
        <end position="227"/>
    </location>
</feature>
<dbReference type="PANTHER" id="PTHR10106:SF0">
    <property type="entry name" value="LD36721P"/>
    <property type="match status" value="1"/>
</dbReference>
<evidence type="ECO:0000256" key="10">
    <source>
        <dbReference type="ARBA" id="ARBA00023136"/>
    </source>
</evidence>
<dbReference type="Pfam" id="PF03188">
    <property type="entry name" value="Cytochrom_B561"/>
    <property type="match status" value="1"/>
</dbReference>